<protein>
    <submittedName>
        <fullName evidence="1">Uncharacterized protein</fullName>
    </submittedName>
</protein>
<dbReference type="InParanoid" id="A7F267"/>
<dbReference type="SUPFAM" id="SSF53067">
    <property type="entry name" value="Actin-like ATPase domain"/>
    <property type="match status" value="1"/>
</dbReference>
<dbReference type="STRING" id="665079.A7F267"/>
<dbReference type="Proteomes" id="UP000001312">
    <property type="component" value="Unassembled WGS sequence"/>
</dbReference>
<evidence type="ECO:0000313" key="1">
    <source>
        <dbReference type="EMBL" id="EDN95809.1"/>
    </source>
</evidence>
<dbReference type="KEGG" id="ssl:SS1G_11688"/>
<dbReference type="CDD" id="cd10170">
    <property type="entry name" value="ASKHA_NBD_HSP70"/>
    <property type="match status" value="1"/>
</dbReference>
<name>A7F267_SCLS1</name>
<dbReference type="AlphaFoldDB" id="A7F267"/>
<dbReference type="PANTHER" id="PTHR14187">
    <property type="entry name" value="ALPHA KINASE/ELONGATION FACTOR 2 KINASE"/>
    <property type="match status" value="1"/>
</dbReference>
<sequence>MSLEISYVLSTSEDIKDVVCIAEWPVAVDENEGRKIPTKIAYLVENKTLRSNKIGFDFSNKCKSYTWTKLLLDRNAPSNQYDDVTHVIGENEGIMVLPQFQNAKEGGDNFLICDFGGGTVDISTYKVTMVVPNVEFEELCVGTGAKCGSTFLDSRLHALLFNCFGRAFKGVQYYGKGPGGDFMTQWEYAKKRFGYNMESWQDIELSRMRLDFPNSKYYNSLEHFVVLTKQDMESIFDPIVESIIGLLQRQLIEVRVHKKAKIHSVVSEVRNISMISCRYGVALMARLNFYAPRVLLRGAAIRGLEEIAPRLKYARIHYGFQIFLPFREGKYREEHAFIGEFDNDKYCEVGQIRSVIPAEFNYGVNSKSRYNPRLKKMVHLFYLQVHTIFGDRGANLKFRIAVGGRAISDATIDFPRY</sequence>
<keyword evidence="2" id="KW-1185">Reference proteome</keyword>
<gene>
    <name evidence="1" type="ORF">SS1G_11688</name>
</gene>
<evidence type="ECO:0000313" key="2">
    <source>
        <dbReference type="Proteomes" id="UP000001312"/>
    </source>
</evidence>
<dbReference type="EMBL" id="CH476638">
    <property type="protein sequence ID" value="EDN95809.1"/>
    <property type="molecule type" value="Genomic_DNA"/>
</dbReference>
<proteinExistence type="predicted"/>
<dbReference type="InterPro" id="IPR043129">
    <property type="entry name" value="ATPase_NBD"/>
</dbReference>
<dbReference type="Gene3D" id="3.90.640.10">
    <property type="entry name" value="Actin, Chain A, domain 4"/>
    <property type="match status" value="1"/>
</dbReference>
<accession>A7F267</accession>
<reference evidence="2" key="1">
    <citation type="journal article" date="2011" name="PLoS Genet.">
        <title>Genomic analysis of the necrotrophic fungal pathogens Sclerotinia sclerotiorum and Botrytis cinerea.</title>
        <authorList>
            <person name="Amselem J."/>
            <person name="Cuomo C.A."/>
            <person name="van Kan J.A."/>
            <person name="Viaud M."/>
            <person name="Benito E.P."/>
            <person name="Couloux A."/>
            <person name="Coutinho P.M."/>
            <person name="de Vries R.P."/>
            <person name="Dyer P.S."/>
            <person name="Fillinger S."/>
            <person name="Fournier E."/>
            <person name="Gout L."/>
            <person name="Hahn M."/>
            <person name="Kohn L."/>
            <person name="Lapalu N."/>
            <person name="Plummer K.M."/>
            <person name="Pradier J.M."/>
            <person name="Quevillon E."/>
            <person name="Sharon A."/>
            <person name="Simon A."/>
            <person name="ten Have A."/>
            <person name="Tudzynski B."/>
            <person name="Tudzynski P."/>
            <person name="Wincker P."/>
            <person name="Andrew M."/>
            <person name="Anthouard V."/>
            <person name="Beever R.E."/>
            <person name="Beffa R."/>
            <person name="Benoit I."/>
            <person name="Bouzid O."/>
            <person name="Brault B."/>
            <person name="Chen Z."/>
            <person name="Choquer M."/>
            <person name="Collemare J."/>
            <person name="Cotton P."/>
            <person name="Danchin E.G."/>
            <person name="Da Silva C."/>
            <person name="Gautier A."/>
            <person name="Giraud C."/>
            <person name="Giraud T."/>
            <person name="Gonzalez C."/>
            <person name="Grossetete S."/>
            <person name="Guldener U."/>
            <person name="Henrissat B."/>
            <person name="Howlett B.J."/>
            <person name="Kodira C."/>
            <person name="Kretschmer M."/>
            <person name="Lappartient A."/>
            <person name="Leroch M."/>
            <person name="Levis C."/>
            <person name="Mauceli E."/>
            <person name="Neuveglise C."/>
            <person name="Oeser B."/>
            <person name="Pearson M."/>
            <person name="Poulain J."/>
            <person name="Poussereau N."/>
            <person name="Quesneville H."/>
            <person name="Rascle C."/>
            <person name="Schumacher J."/>
            <person name="Segurens B."/>
            <person name="Sexton A."/>
            <person name="Silva E."/>
            <person name="Sirven C."/>
            <person name="Soanes D.M."/>
            <person name="Talbot N.J."/>
            <person name="Templeton M."/>
            <person name="Yandava C."/>
            <person name="Yarden O."/>
            <person name="Zeng Q."/>
            <person name="Rollins J.A."/>
            <person name="Lebrun M.H."/>
            <person name="Dickman M."/>
        </authorList>
    </citation>
    <scope>NUCLEOTIDE SEQUENCE [LARGE SCALE GENOMIC DNA]</scope>
    <source>
        <strain evidence="2">ATCC 18683 / 1980 / Ss-1</strain>
    </source>
</reference>
<dbReference type="OMA" id="YAKENTI"/>
<dbReference type="RefSeq" id="XP_001587695.1">
    <property type="nucleotide sequence ID" value="XM_001587645.1"/>
</dbReference>
<dbReference type="PANTHER" id="PTHR14187:SF81">
    <property type="entry name" value="HSP70 FAMILY PROTEIN (AFU_ORTHOLOGUE AFUA_4G14040)"/>
    <property type="match status" value="1"/>
</dbReference>
<organism evidence="1 2">
    <name type="scientific">Sclerotinia sclerotiorum (strain ATCC 18683 / 1980 / Ss-1)</name>
    <name type="common">White mold</name>
    <name type="synonym">Whetzelinia sclerotiorum</name>
    <dbReference type="NCBI Taxonomy" id="665079"/>
    <lineage>
        <taxon>Eukaryota</taxon>
        <taxon>Fungi</taxon>
        <taxon>Dikarya</taxon>
        <taxon>Ascomycota</taxon>
        <taxon>Pezizomycotina</taxon>
        <taxon>Leotiomycetes</taxon>
        <taxon>Helotiales</taxon>
        <taxon>Sclerotiniaceae</taxon>
        <taxon>Sclerotinia</taxon>
    </lineage>
</organism>
<dbReference type="Gene3D" id="3.30.420.40">
    <property type="match status" value="1"/>
</dbReference>
<dbReference type="GeneID" id="5483650"/>